<dbReference type="GO" id="GO:0016747">
    <property type="term" value="F:acyltransferase activity, transferring groups other than amino-acyl groups"/>
    <property type="evidence" value="ECO:0007669"/>
    <property type="project" value="InterPro"/>
</dbReference>
<feature type="transmembrane region" description="Helical" evidence="1">
    <location>
        <begin position="204"/>
        <end position="227"/>
    </location>
</feature>
<evidence type="ECO:0000256" key="1">
    <source>
        <dbReference type="SAM" id="Phobius"/>
    </source>
</evidence>
<proteinExistence type="predicted"/>
<dbReference type="Proteomes" id="UP000612349">
    <property type="component" value="Unassembled WGS sequence"/>
</dbReference>
<sequence length="325" mass="35112">MHRLHGLDALRGMAALVVLFMHVFGFAAGHLTVDFFFMLSGYVMTRTYEERLAGGGLSPLRFLAARYRRLWAPMAGGVTLGFIVYLARGGPLVDGTIAYGLGLMMVPAGATTPFLLNLAAWSIFYELLANAGHAAVFARMGNRALFGLLGICASMLVAATALVEFPRILAVTSLEIQLLVIPRALTSYLIGILAFRLLRDRPVLPIPLWAGLIALPAYAALVAFAPFPLWQLPFIFAIAPVMLASGLAPAGASARLWEWLGNLSFPLYALHVPTIQFSAMAGLNAQATICLCLLVAIGWMLAERRLAGHRPRTSDALTIRYSTAR</sequence>
<accession>A0A916YQT8</accession>
<evidence type="ECO:0000313" key="4">
    <source>
        <dbReference type="Proteomes" id="UP000612349"/>
    </source>
</evidence>
<feature type="transmembrane region" description="Helical" evidence="1">
    <location>
        <begin position="144"/>
        <end position="166"/>
    </location>
</feature>
<feature type="transmembrane region" description="Helical" evidence="1">
    <location>
        <begin position="70"/>
        <end position="87"/>
    </location>
</feature>
<feature type="transmembrane region" description="Helical" evidence="1">
    <location>
        <begin position="234"/>
        <end position="257"/>
    </location>
</feature>
<dbReference type="PANTHER" id="PTHR23028">
    <property type="entry name" value="ACETYLTRANSFERASE"/>
    <property type="match status" value="1"/>
</dbReference>
<reference evidence="3" key="1">
    <citation type="journal article" date="2014" name="Int. J. Syst. Evol. Microbiol.">
        <title>Complete genome sequence of Corynebacterium casei LMG S-19264T (=DSM 44701T), isolated from a smear-ripened cheese.</title>
        <authorList>
            <consortium name="US DOE Joint Genome Institute (JGI-PGF)"/>
            <person name="Walter F."/>
            <person name="Albersmeier A."/>
            <person name="Kalinowski J."/>
            <person name="Ruckert C."/>
        </authorList>
    </citation>
    <scope>NUCLEOTIDE SEQUENCE</scope>
    <source>
        <strain evidence="3">CGMCC 1.15360</strain>
    </source>
</reference>
<name>A0A916YQT8_9SPHN</name>
<evidence type="ECO:0000259" key="2">
    <source>
        <dbReference type="Pfam" id="PF01757"/>
    </source>
</evidence>
<feature type="transmembrane region" description="Helical" evidence="1">
    <location>
        <begin position="99"/>
        <end position="124"/>
    </location>
</feature>
<protein>
    <submittedName>
        <fullName evidence="3">Acetyltransferase</fullName>
    </submittedName>
</protein>
<reference evidence="3" key="2">
    <citation type="submission" date="2020-09" db="EMBL/GenBank/DDBJ databases">
        <authorList>
            <person name="Sun Q."/>
            <person name="Zhou Y."/>
        </authorList>
    </citation>
    <scope>NUCLEOTIDE SEQUENCE</scope>
    <source>
        <strain evidence="3">CGMCC 1.15360</strain>
    </source>
</reference>
<evidence type="ECO:0000313" key="3">
    <source>
        <dbReference type="EMBL" id="GGD54918.1"/>
    </source>
</evidence>
<feature type="transmembrane region" description="Helical" evidence="1">
    <location>
        <begin position="277"/>
        <end position="302"/>
    </location>
</feature>
<dbReference type="OrthoDB" id="9796461at2"/>
<dbReference type="InterPro" id="IPR050879">
    <property type="entry name" value="Acyltransferase_3"/>
</dbReference>
<gene>
    <name evidence="3" type="ORF">GCM10010990_00060</name>
</gene>
<feature type="transmembrane region" description="Helical" evidence="1">
    <location>
        <begin position="12"/>
        <end position="39"/>
    </location>
</feature>
<feature type="domain" description="Acyltransferase 3" evidence="2">
    <location>
        <begin position="5"/>
        <end position="299"/>
    </location>
</feature>
<keyword evidence="1" id="KW-1133">Transmembrane helix</keyword>
<keyword evidence="4" id="KW-1185">Reference proteome</keyword>
<dbReference type="AlphaFoldDB" id="A0A916YQT8"/>
<feature type="transmembrane region" description="Helical" evidence="1">
    <location>
        <begin position="178"/>
        <end position="198"/>
    </location>
</feature>
<dbReference type="Pfam" id="PF01757">
    <property type="entry name" value="Acyl_transf_3"/>
    <property type="match status" value="1"/>
</dbReference>
<dbReference type="PANTHER" id="PTHR23028:SF134">
    <property type="entry name" value="PUTATIVE (AFU_ORTHOLOGUE AFUA_4G08520)-RELATED"/>
    <property type="match status" value="1"/>
</dbReference>
<keyword evidence="1" id="KW-0472">Membrane</keyword>
<comment type="caution">
    <text evidence="3">The sequence shown here is derived from an EMBL/GenBank/DDBJ whole genome shotgun (WGS) entry which is preliminary data.</text>
</comment>
<dbReference type="RefSeq" id="WP_066772169.1">
    <property type="nucleotide sequence ID" value="NZ_BMIP01000001.1"/>
</dbReference>
<keyword evidence="1" id="KW-0812">Transmembrane</keyword>
<organism evidence="3 4">
    <name type="scientific">Croceicoccus mobilis</name>
    <dbReference type="NCBI Taxonomy" id="1703339"/>
    <lineage>
        <taxon>Bacteria</taxon>
        <taxon>Pseudomonadati</taxon>
        <taxon>Pseudomonadota</taxon>
        <taxon>Alphaproteobacteria</taxon>
        <taxon>Sphingomonadales</taxon>
        <taxon>Erythrobacteraceae</taxon>
        <taxon>Croceicoccus</taxon>
    </lineage>
</organism>
<dbReference type="EMBL" id="BMIP01000001">
    <property type="protein sequence ID" value="GGD54918.1"/>
    <property type="molecule type" value="Genomic_DNA"/>
</dbReference>
<dbReference type="InterPro" id="IPR002656">
    <property type="entry name" value="Acyl_transf_3_dom"/>
</dbReference>